<name>A0A9W6WIR2_9STRA</name>
<evidence type="ECO:0000256" key="1">
    <source>
        <dbReference type="SAM" id="MobiDB-lite"/>
    </source>
</evidence>
<organism evidence="2 3">
    <name type="scientific">Phytophthora lilii</name>
    <dbReference type="NCBI Taxonomy" id="2077276"/>
    <lineage>
        <taxon>Eukaryota</taxon>
        <taxon>Sar</taxon>
        <taxon>Stramenopiles</taxon>
        <taxon>Oomycota</taxon>
        <taxon>Peronosporomycetes</taxon>
        <taxon>Peronosporales</taxon>
        <taxon>Peronosporaceae</taxon>
        <taxon>Phytophthora</taxon>
    </lineage>
</organism>
<proteinExistence type="predicted"/>
<protein>
    <submittedName>
        <fullName evidence="2">Unnamed protein product</fullName>
    </submittedName>
</protein>
<reference evidence="2" key="1">
    <citation type="submission" date="2023-04" db="EMBL/GenBank/DDBJ databases">
        <title>Phytophthora lilii NBRC 32176.</title>
        <authorList>
            <person name="Ichikawa N."/>
            <person name="Sato H."/>
            <person name="Tonouchi N."/>
        </authorList>
    </citation>
    <scope>NUCLEOTIDE SEQUENCE</scope>
    <source>
        <strain evidence="2">NBRC 32176</strain>
    </source>
</reference>
<keyword evidence="3" id="KW-1185">Reference proteome</keyword>
<evidence type="ECO:0000313" key="2">
    <source>
        <dbReference type="EMBL" id="GMF14671.1"/>
    </source>
</evidence>
<feature type="region of interest" description="Disordered" evidence="1">
    <location>
        <begin position="128"/>
        <end position="184"/>
    </location>
</feature>
<dbReference type="OrthoDB" id="146590at2759"/>
<accession>A0A9W6WIR2</accession>
<sequence length="215" mass="23990">MSVPGKVKGAHRNVVFEFDENMPESPRGSRRVESNTNDVVMEYVAETIATDDMEVDEEGEPTALVPTSMNSPAVMERGRTDSQELQRSNFHHNELVHSIARRLDNRCKPPRSIVPHGERENRIVFSGVPRRTSVSQRDRPHLLENGDAAPSREIPLLTSEPHSTISAEGDDDVSEPESKRPRLDAYEIAVSAAEVPQSYAEAMASSEAKYWKEAI</sequence>
<evidence type="ECO:0000313" key="3">
    <source>
        <dbReference type="Proteomes" id="UP001165083"/>
    </source>
</evidence>
<comment type="caution">
    <text evidence="2">The sequence shown here is derived from an EMBL/GenBank/DDBJ whole genome shotgun (WGS) entry which is preliminary data.</text>
</comment>
<dbReference type="Proteomes" id="UP001165083">
    <property type="component" value="Unassembled WGS sequence"/>
</dbReference>
<dbReference type="AlphaFoldDB" id="A0A9W6WIR2"/>
<dbReference type="EMBL" id="BSXW01000204">
    <property type="protein sequence ID" value="GMF14671.1"/>
    <property type="molecule type" value="Genomic_DNA"/>
</dbReference>
<gene>
    <name evidence="2" type="ORF">Plil01_000487700</name>
</gene>